<dbReference type="AlphaFoldDB" id="A0A7W6AKW9"/>
<keyword evidence="2" id="KW-0233">DNA recombination</keyword>
<evidence type="ECO:0000256" key="1">
    <source>
        <dbReference type="ARBA" id="ARBA00023125"/>
    </source>
</evidence>
<reference evidence="4" key="4">
    <citation type="submission" date="2023-01" db="EMBL/GenBank/DDBJ databases">
        <title>Draft genome sequence of Methylobacterium brachythecii strain NBRC 107710.</title>
        <authorList>
            <person name="Sun Q."/>
            <person name="Mori K."/>
        </authorList>
    </citation>
    <scope>NUCLEOTIDE SEQUENCE</scope>
    <source>
        <strain evidence="4">NBRC 107710</strain>
    </source>
</reference>
<dbReference type="PROSITE" id="PS51736">
    <property type="entry name" value="RECOMBINASES_3"/>
    <property type="match status" value="1"/>
</dbReference>
<dbReference type="Pfam" id="PF00239">
    <property type="entry name" value="Resolvase"/>
    <property type="match status" value="1"/>
</dbReference>
<dbReference type="InterPro" id="IPR036162">
    <property type="entry name" value="Resolvase-like_N_sf"/>
</dbReference>
<evidence type="ECO:0000259" key="3">
    <source>
        <dbReference type="PROSITE" id="PS51736"/>
    </source>
</evidence>
<dbReference type="SMART" id="SM00857">
    <property type="entry name" value="Resolvase"/>
    <property type="match status" value="1"/>
</dbReference>
<dbReference type="InterPro" id="IPR006119">
    <property type="entry name" value="Resolv_N"/>
</dbReference>
<protein>
    <submittedName>
        <fullName evidence="5">DNA invertase Pin-like site-specific DNA recombinase</fullName>
    </submittedName>
    <submittedName>
        <fullName evidence="4">Resolvase</fullName>
    </submittedName>
</protein>
<sequence>MAKGKFVAYFRVSTAKQGSSGLGLQAQRSAVHAFLNGGDWQLVAEFTEIESGKRDDRPELARAVATCRLYGAKLIIAKLDRLSRDVHFLTGLEKAGVQFVAADMPEANEMVVHMMAVVAQAERKMIGARTKAALAAAKDRGTTLGGFRGYRPSTEDRAKALETRQGKAASRGALMAPLVEELRAAGTTSLSGIASALNERGITTARGSRWHPTSVARLLEQLEGQNGQ</sequence>
<reference evidence="7" key="2">
    <citation type="journal article" date="2019" name="Int. J. Syst. Evol. Microbiol.">
        <title>The Global Catalogue of Microorganisms (GCM) 10K type strain sequencing project: providing services to taxonomists for standard genome sequencing and annotation.</title>
        <authorList>
            <consortium name="The Broad Institute Genomics Platform"/>
            <consortium name="The Broad Institute Genome Sequencing Center for Infectious Disease"/>
            <person name="Wu L."/>
            <person name="Ma J."/>
        </authorList>
    </citation>
    <scope>NUCLEOTIDE SEQUENCE [LARGE SCALE GENOMIC DNA]</scope>
    <source>
        <strain evidence="7">NBRC 107710</strain>
    </source>
</reference>
<dbReference type="SUPFAM" id="SSF53041">
    <property type="entry name" value="Resolvase-like"/>
    <property type="match status" value="1"/>
</dbReference>
<evidence type="ECO:0000313" key="5">
    <source>
        <dbReference type="EMBL" id="MBB3903594.1"/>
    </source>
</evidence>
<reference evidence="5 6" key="3">
    <citation type="submission" date="2020-08" db="EMBL/GenBank/DDBJ databases">
        <title>Genomic Encyclopedia of Type Strains, Phase IV (KMG-IV): sequencing the most valuable type-strain genomes for metagenomic binning, comparative biology and taxonomic classification.</title>
        <authorList>
            <person name="Goeker M."/>
        </authorList>
    </citation>
    <scope>NUCLEOTIDE SEQUENCE [LARGE SCALE GENOMIC DNA]</scope>
    <source>
        <strain evidence="5 6">DSM 24105</strain>
    </source>
</reference>
<comment type="caution">
    <text evidence="5">The sequence shown here is derived from an EMBL/GenBank/DDBJ whole genome shotgun (WGS) entry which is preliminary data.</text>
</comment>
<dbReference type="CDD" id="cd00338">
    <property type="entry name" value="Ser_Recombinase"/>
    <property type="match status" value="1"/>
</dbReference>
<gene>
    <name evidence="4" type="ORF">GCM10007884_20410</name>
    <name evidence="5" type="ORF">GGR33_003103</name>
</gene>
<dbReference type="InterPro" id="IPR050639">
    <property type="entry name" value="SSR_resolvase"/>
</dbReference>
<organism evidence="5 6">
    <name type="scientific">Methylobacterium brachythecii</name>
    <dbReference type="NCBI Taxonomy" id="1176177"/>
    <lineage>
        <taxon>Bacteria</taxon>
        <taxon>Pseudomonadati</taxon>
        <taxon>Pseudomonadota</taxon>
        <taxon>Alphaproteobacteria</taxon>
        <taxon>Hyphomicrobiales</taxon>
        <taxon>Methylobacteriaceae</taxon>
        <taxon>Methylobacterium</taxon>
    </lineage>
</organism>
<reference evidence="4" key="1">
    <citation type="journal article" date="2014" name="Int. J. Syst. Evol. Microbiol.">
        <title>Complete genome of a new Firmicutes species belonging to the dominant human colonic microbiota ('Ruminococcus bicirculans') reveals two chromosomes and a selective capacity to utilize plant glucans.</title>
        <authorList>
            <consortium name="NISC Comparative Sequencing Program"/>
            <person name="Wegmann U."/>
            <person name="Louis P."/>
            <person name="Goesmann A."/>
            <person name="Henrissat B."/>
            <person name="Duncan S.H."/>
            <person name="Flint H.J."/>
        </authorList>
    </citation>
    <scope>NUCLEOTIDE SEQUENCE</scope>
    <source>
        <strain evidence="4">NBRC 107710</strain>
    </source>
</reference>
<keyword evidence="1" id="KW-0238">DNA-binding</keyword>
<dbReference type="GO" id="GO:0003677">
    <property type="term" value="F:DNA binding"/>
    <property type="evidence" value="ECO:0007669"/>
    <property type="project" value="UniProtKB-KW"/>
</dbReference>
<dbReference type="Gene3D" id="3.90.1750.20">
    <property type="entry name" value="Putative Large Serine Recombinase, Chain B, Domain 2"/>
    <property type="match status" value="1"/>
</dbReference>
<dbReference type="EMBL" id="JACIDN010000005">
    <property type="protein sequence ID" value="MBB3903594.1"/>
    <property type="molecule type" value="Genomic_DNA"/>
</dbReference>
<dbReference type="Proteomes" id="UP000517759">
    <property type="component" value="Unassembled WGS sequence"/>
</dbReference>
<dbReference type="PANTHER" id="PTHR30461:SF2">
    <property type="entry name" value="SERINE RECOMBINASE PINE-RELATED"/>
    <property type="match status" value="1"/>
</dbReference>
<proteinExistence type="predicted"/>
<dbReference type="Proteomes" id="UP001156881">
    <property type="component" value="Unassembled WGS sequence"/>
</dbReference>
<accession>A0A7W6AKW9</accession>
<dbReference type="InterPro" id="IPR038109">
    <property type="entry name" value="DNA_bind_recomb_sf"/>
</dbReference>
<dbReference type="GO" id="GO:0000150">
    <property type="term" value="F:DNA strand exchange activity"/>
    <property type="evidence" value="ECO:0007669"/>
    <property type="project" value="InterPro"/>
</dbReference>
<evidence type="ECO:0000256" key="2">
    <source>
        <dbReference type="ARBA" id="ARBA00023172"/>
    </source>
</evidence>
<dbReference type="Gene3D" id="3.40.50.1390">
    <property type="entry name" value="Resolvase, N-terminal catalytic domain"/>
    <property type="match status" value="1"/>
</dbReference>
<dbReference type="RefSeq" id="WP_183506665.1">
    <property type="nucleotide sequence ID" value="NZ_BSPG01000009.1"/>
</dbReference>
<evidence type="ECO:0000313" key="4">
    <source>
        <dbReference type="EMBL" id="GLS44054.1"/>
    </source>
</evidence>
<keyword evidence="7" id="KW-1185">Reference proteome</keyword>
<dbReference type="PANTHER" id="PTHR30461">
    <property type="entry name" value="DNA-INVERTASE FROM LAMBDOID PROPHAGE"/>
    <property type="match status" value="1"/>
</dbReference>
<name>A0A7W6AKW9_9HYPH</name>
<dbReference type="EMBL" id="BSPG01000009">
    <property type="protein sequence ID" value="GLS44054.1"/>
    <property type="molecule type" value="Genomic_DNA"/>
</dbReference>
<feature type="domain" description="Resolvase/invertase-type recombinase catalytic" evidence="3">
    <location>
        <begin position="5"/>
        <end position="141"/>
    </location>
</feature>
<evidence type="ECO:0000313" key="7">
    <source>
        <dbReference type="Proteomes" id="UP001156881"/>
    </source>
</evidence>
<evidence type="ECO:0000313" key="6">
    <source>
        <dbReference type="Proteomes" id="UP000517759"/>
    </source>
</evidence>